<dbReference type="Pfam" id="PF00175">
    <property type="entry name" value="NAD_binding_1"/>
    <property type="match status" value="1"/>
</dbReference>
<dbReference type="Gene3D" id="2.40.30.10">
    <property type="entry name" value="Translation factors"/>
    <property type="match status" value="1"/>
</dbReference>
<dbReference type="EMBL" id="LBNE01000011">
    <property type="protein sequence ID" value="KKO70878.1"/>
    <property type="molecule type" value="Genomic_DNA"/>
</dbReference>
<keyword evidence="11" id="KW-1185">Reference proteome</keyword>
<evidence type="ECO:0000256" key="3">
    <source>
        <dbReference type="ARBA" id="ARBA00022723"/>
    </source>
</evidence>
<dbReference type="PANTHER" id="PTHR47354">
    <property type="entry name" value="NADH OXIDOREDUCTASE HCR"/>
    <property type="match status" value="1"/>
</dbReference>
<keyword evidence="6" id="KW-0411">Iron-sulfur</keyword>
<dbReference type="CDD" id="cd00207">
    <property type="entry name" value="fer2"/>
    <property type="match status" value="1"/>
</dbReference>
<keyword evidence="4" id="KW-0560">Oxidoreductase</keyword>
<keyword evidence="1" id="KW-0285">Flavoprotein</keyword>
<evidence type="ECO:0000259" key="8">
    <source>
        <dbReference type="PROSITE" id="PS51085"/>
    </source>
</evidence>
<evidence type="ECO:0000256" key="4">
    <source>
        <dbReference type="ARBA" id="ARBA00023002"/>
    </source>
</evidence>
<evidence type="ECO:0000256" key="2">
    <source>
        <dbReference type="ARBA" id="ARBA00022714"/>
    </source>
</evidence>
<dbReference type="PATRIC" id="fig|206506.3.peg.3019"/>
<feature type="domain" description="2Fe-2S ferredoxin-type" evidence="8">
    <location>
        <begin position="252"/>
        <end position="337"/>
    </location>
</feature>
<dbReference type="PRINTS" id="PR00409">
    <property type="entry name" value="PHDIOXRDTASE"/>
</dbReference>
<keyword evidence="5" id="KW-0408">Iron</keyword>
<name>A0A171KPR1_9BURK</name>
<evidence type="ECO:0000313" key="11">
    <source>
        <dbReference type="Proteomes" id="UP000078084"/>
    </source>
</evidence>
<dbReference type="STRING" id="206506.AAV32_14175"/>
<dbReference type="GO" id="GO:0046872">
    <property type="term" value="F:metal ion binding"/>
    <property type="evidence" value="ECO:0007669"/>
    <property type="project" value="UniProtKB-KW"/>
</dbReference>
<dbReference type="PROSITE" id="PS51085">
    <property type="entry name" value="2FE2S_FER_2"/>
    <property type="match status" value="1"/>
</dbReference>
<evidence type="ECO:0000256" key="6">
    <source>
        <dbReference type="ARBA" id="ARBA00023014"/>
    </source>
</evidence>
<dbReference type="SUPFAM" id="SSF63380">
    <property type="entry name" value="Riboflavin synthase domain-like"/>
    <property type="match status" value="1"/>
</dbReference>
<evidence type="ECO:0000256" key="5">
    <source>
        <dbReference type="ARBA" id="ARBA00023004"/>
    </source>
</evidence>
<dbReference type="Gene3D" id="3.40.50.80">
    <property type="entry name" value="Nucleotide-binding domain of ferredoxin-NADP reductase (FNR) module"/>
    <property type="match status" value="1"/>
</dbReference>
<evidence type="ECO:0000256" key="7">
    <source>
        <dbReference type="SAM" id="MobiDB-lite"/>
    </source>
</evidence>
<dbReference type="SUPFAM" id="SSF52343">
    <property type="entry name" value="Ferredoxin reductase-like, C-terminal NADP-linked domain"/>
    <property type="match status" value="1"/>
</dbReference>
<dbReference type="GO" id="GO:0051537">
    <property type="term" value="F:2 iron, 2 sulfur cluster binding"/>
    <property type="evidence" value="ECO:0007669"/>
    <property type="project" value="UniProtKB-KW"/>
</dbReference>
<dbReference type="RefSeq" id="WP_068373607.1">
    <property type="nucleotide sequence ID" value="NZ_LBNE01000011.1"/>
</dbReference>
<sequence length="337" mass="36190">MTHASHSMLLRVSRVTAEAKDVLAVELVDPSGAALPAFAPGAHLEMHLDNGMIRHYSLLNDSSERQRYVVGVGLAPDSRGGSRFIHGSLREGDSIKVVGPHNHFALDEQAGGYCLVAGGIGVTPILAMARWAERQGRPWRVIYTARGRHRAAFYEDLLALDQGRGRVQLHFNDEQAGRLLAVEALAASLGPDEHLYCCGPDPLMQAVRQATADQAARVHFEWFAAPTSAPGATAGNPEGNHAGPGTGDGSGFQVILRQSGQTLWVSEEQSILEAMEDAGLSPAFSCRAGICRSCETRVHAGTPDHRDMVLSDEEKQANTTMLICCSRALTPALELEL</sequence>
<evidence type="ECO:0000259" key="9">
    <source>
        <dbReference type="PROSITE" id="PS51384"/>
    </source>
</evidence>
<keyword evidence="3" id="KW-0479">Metal-binding</keyword>
<dbReference type="CDD" id="cd06185">
    <property type="entry name" value="PDR_like"/>
    <property type="match status" value="1"/>
</dbReference>
<dbReference type="InterPro" id="IPR001041">
    <property type="entry name" value="2Fe-2S_ferredoxin-type"/>
</dbReference>
<organism evidence="10 11">
    <name type="scientific">Kerstersia gyiorum</name>
    <dbReference type="NCBI Taxonomy" id="206506"/>
    <lineage>
        <taxon>Bacteria</taxon>
        <taxon>Pseudomonadati</taxon>
        <taxon>Pseudomonadota</taxon>
        <taxon>Betaproteobacteria</taxon>
        <taxon>Burkholderiales</taxon>
        <taxon>Alcaligenaceae</taxon>
        <taxon>Kerstersia</taxon>
    </lineage>
</organism>
<dbReference type="GO" id="GO:0016491">
    <property type="term" value="F:oxidoreductase activity"/>
    <property type="evidence" value="ECO:0007669"/>
    <property type="project" value="UniProtKB-KW"/>
</dbReference>
<dbReference type="InterPro" id="IPR050415">
    <property type="entry name" value="MRET"/>
</dbReference>
<proteinExistence type="predicted"/>
<reference evidence="10 11" key="1">
    <citation type="submission" date="2015-04" db="EMBL/GenBank/DDBJ databases">
        <title>Genome sequence of Kerstersia gyiorum CG1.</title>
        <authorList>
            <person name="Greninger A.L."/>
            <person name="Kozyreva V."/>
            <person name="Chaturvedi V."/>
        </authorList>
    </citation>
    <scope>NUCLEOTIDE SEQUENCE [LARGE SCALE GENOMIC DNA]</scope>
    <source>
        <strain evidence="10 11">CG1</strain>
    </source>
</reference>
<dbReference type="AlphaFoldDB" id="A0A171KPR1"/>
<accession>A0A171KPR1</accession>
<dbReference type="PANTHER" id="PTHR47354:SF1">
    <property type="entry name" value="CARNITINE MONOOXYGENASE REDUCTASE SUBUNIT"/>
    <property type="match status" value="1"/>
</dbReference>
<dbReference type="SUPFAM" id="SSF54292">
    <property type="entry name" value="2Fe-2S ferredoxin-like"/>
    <property type="match status" value="1"/>
</dbReference>
<dbReference type="PROSITE" id="PS51384">
    <property type="entry name" value="FAD_FR"/>
    <property type="match status" value="1"/>
</dbReference>
<comment type="caution">
    <text evidence="10">The sequence shown here is derived from an EMBL/GenBank/DDBJ whole genome shotgun (WGS) entry which is preliminary data.</text>
</comment>
<dbReference type="Pfam" id="PF00111">
    <property type="entry name" value="Fer2"/>
    <property type="match status" value="1"/>
</dbReference>
<dbReference type="InterPro" id="IPR036010">
    <property type="entry name" value="2Fe-2S_ferredoxin-like_sf"/>
</dbReference>
<dbReference type="Proteomes" id="UP000078084">
    <property type="component" value="Unassembled WGS sequence"/>
</dbReference>
<feature type="domain" description="FAD-binding FR-type" evidence="9">
    <location>
        <begin position="5"/>
        <end position="107"/>
    </location>
</feature>
<gene>
    <name evidence="10" type="ORF">AAV32_14175</name>
</gene>
<evidence type="ECO:0000313" key="10">
    <source>
        <dbReference type="EMBL" id="KKO70878.1"/>
    </source>
</evidence>
<dbReference type="Gene3D" id="3.10.20.30">
    <property type="match status" value="1"/>
</dbReference>
<feature type="region of interest" description="Disordered" evidence="7">
    <location>
        <begin position="228"/>
        <end position="250"/>
    </location>
</feature>
<keyword evidence="2" id="KW-0001">2Fe-2S</keyword>
<dbReference type="InterPro" id="IPR017927">
    <property type="entry name" value="FAD-bd_FR_type"/>
</dbReference>
<dbReference type="InterPro" id="IPR039261">
    <property type="entry name" value="FNR_nucleotide-bd"/>
</dbReference>
<dbReference type="InterPro" id="IPR012675">
    <property type="entry name" value="Beta-grasp_dom_sf"/>
</dbReference>
<protein>
    <submittedName>
        <fullName evidence="10">Flavodoxin</fullName>
    </submittedName>
</protein>
<evidence type="ECO:0000256" key="1">
    <source>
        <dbReference type="ARBA" id="ARBA00022630"/>
    </source>
</evidence>
<dbReference type="InterPro" id="IPR001433">
    <property type="entry name" value="OxRdtase_FAD/NAD-bd"/>
</dbReference>
<dbReference type="InterPro" id="IPR017938">
    <property type="entry name" value="Riboflavin_synthase-like_b-brl"/>
</dbReference>